<organism evidence="4 5">
    <name type="scientific">Drosophila lebanonensis</name>
    <name type="common">Fruit fly</name>
    <name type="synonym">Scaptodrosophila lebanonensis</name>
    <dbReference type="NCBI Taxonomy" id="7225"/>
    <lineage>
        <taxon>Eukaryota</taxon>
        <taxon>Metazoa</taxon>
        <taxon>Ecdysozoa</taxon>
        <taxon>Arthropoda</taxon>
        <taxon>Hexapoda</taxon>
        <taxon>Insecta</taxon>
        <taxon>Pterygota</taxon>
        <taxon>Neoptera</taxon>
        <taxon>Endopterygota</taxon>
        <taxon>Diptera</taxon>
        <taxon>Brachycera</taxon>
        <taxon>Muscomorpha</taxon>
        <taxon>Ephydroidea</taxon>
        <taxon>Drosophilidae</taxon>
        <taxon>Scaptodrosophila</taxon>
    </lineage>
</organism>
<protein>
    <submittedName>
        <fullName evidence="5">Uncharacterized protein LOC115621315</fullName>
    </submittedName>
</protein>
<evidence type="ECO:0000256" key="1">
    <source>
        <dbReference type="SAM" id="MobiDB-lite"/>
    </source>
</evidence>
<evidence type="ECO:0000313" key="4">
    <source>
        <dbReference type="Proteomes" id="UP000504634"/>
    </source>
</evidence>
<dbReference type="GeneID" id="115621315"/>
<proteinExistence type="predicted"/>
<name>A0A6J2T778_DROLE</name>
<feature type="transmembrane region" description="Helical" evidence="2">
    <location>
        <begin position="155"/>
        <end position="178"/>
    </location>
</feature>
<feature type="chain" id="PRO_5026817659" evidence="3">
    <location>
        <begin position="28"/>
        <end position="234"/>
    </location>
</feature>
<keyword evidence="4" id="KW-1185">Reference proteome</keyword>
<feature type="region of interest" description="Disordered" evidence="1">
    <location>
        <begin position="44"/>
        <end position="67"/>
    </location>
</feature>
<keyword evidence="3" id="KW-0732">Signal</keyword>
<evidence type="ECO:0000313" key="5">
    <source>
        <dbReference type="RefSeq" id="XP_030370792.1"/>
    </source>
</evidence>
<gene>
    <name evidence="5" type="primary">LOC115621315</name>
</gene>
<dbReference type="OrthoDB" id="8197303at2759"/>
<keyword evidence="2" id="KW-1133">Transmembrane helix</keyword>
<feature type="signal peptide" evidence="3">
    <location>
        <begin position="1"/>
        <end position="27"/>
    </location>
</feature>
<evidence type="ECO:0000256" key="3">
    <source>
        <dbReference type="SAM" id="SignalP"/>
    </source>
</evidence>
<keyword evidence="2" id="KW-0472">Membrane</keyword>
<keyword evidence="2" id="KW-0812">Transmembrane</keyword>
<evidence type="ECO:0000256" key="2">
    <source>
        <dbReference type="SAM" id="Phobius"/>
    </source>
</evidence>
<dbReference type="Proteomes" id="UP000504634">
    <property type="component" value="Unplaced"/>
</dbReference>
<sequence>MRANNCLTLCCLFFLTTTTTLWTCSHAKPLDDLAKTDTELSDLNAPAKNKTAASGEEDSESDSSDLTQRAFAHRDEDQLNTATNLVLARNYKYDFEILESGDNDNDRDDSKDAVELEERYRGHGIYNTDPRTFVSDNIEMTPVDVKSGVITEGHMFLSIALVVLALASIGVYAALVIWRSHLEQRYGMREQLVNRDLDEEGIDDVDYHVAYPHTLSPYAPTTTPTNNTNSLARS</sequence>
<dbReference type="RefSeq" id="XP_030370792.1">
    <property type="nucleotide sequence ID" value="XM_030514932.1"/>
</dbReference>
<reference evidence="5" key="1">
    <citation type="submission" date="2025-08" db="UniProtKB">
        <authorList>
            <consortium name="RefSeq"/>
        </authorList>
    </citation>
    <scope>IDENTIFICATION</scope>
    <source>
        <strain evidence="5">11010-0011.00</strain>
        <tissue evidence="5">Whole body</tissue>
    </source>
</reference>
<dbReference type="AlphaFoldDB" id="A0A6J2T778"/>
<accession>A0A6J2T778</accession>